<accession>A0ACB8XSB9</accession>
<comment type="caution">
    <text evidence="1">The sequence shown here is derived from an EMBL/GenBank/DDBJ whole genome shotgun (WGS) entry which is preliminary data.</text>
</comment>
<sequence>MPSPTQTTEFINNVQENEEEREGNGKETMDAETVVTQKRIPMTKTISTRKRKGVDQNQKEADMGEQEENRDSMENQEGENEKNQVDHSGGGDPKQSEKASRKKQKKTQEVLLFLDAMIVSHIDRSGHWDLIPEFSPL</sequence>
<evidence type="ECO:0000313" key="1">
    <source>
        <dbReference type="EMBL" id="KAI3673244.1"/>
    </source>
</evidence>
<proteinExistence type="predicted"/>
<organism evidence="1 2">
    <name type="scientific">Arctium lappa</name>
    <name type="common">Greater burdock</name>
    <name type="synonym">Lappa major</name>
    <dbReference type="NCBI Taxonomy" id="4217"/>
    <lineage>
        <taxon>Eukaryota</taxon>
        <taxon>Viridiplantae</taxon>
        <taxon>Streptophyta</taxon>
        <taxon>Embryophyta</taxon>
        <taxon>Tracheophyta</taxon>
        <taxon>Spermatophyta</taxon>
        <taxon>Magnoliopsida</taxon>
        <taxon>eudicotyledons</taxon>
        <taxon>Gunneridae</taxon>
        <taxon>Pentapetalae</taxon>
        <taxon>asterids</taxon>
        <taxon>campanulids</taxon>
        <taxon>Asterales</taxon>
        <taxon>Asteraceae</taxon>
        <taxon>Carduoideae</taxon>
        <taxon>Cardueae</taxon>
        <taxon>Arctiinae</taxon>
        <taxon>Arctium</taxon>
    </lineage>
</organism>
<protein>
    <submittedName>
        <fullName evidence="1">Uncharacterized protein</fullName>
    </submittedName>
</protein>
<dbReference type="Proteomes" id="UP001055879">
    <property type="component" value="Linkage Group LG15"/>
</dbReference>
<gene>
    <name evidence="1" type="ORF">L6452_39361</name>
</gene>
<name>A0ACB8XSB9_ARCLA</name>
<dbReference type="EMBL" id="CM042061">
    <property type="protein sequence ID" value="KAI3673244.1"/>
    <property type="molecule type" value="Genomic_DNA"/>
</dbReference>
<reference evidence="2" key="1">
    <citation type="journal article" date="2022" name="Mol. Ecol. Resour.">
        <title>The genomes of chicory, endive, great burdock and yacon provide insights into Asteraceae palaeo-polyploidization history and plant inulin production.</title>
        <authorList>
            <person name="Fan W."/>
            <person name="Wang S."/>
            <person name="Wang H."/>
            <person name="Wang A."/>
            <person name="Jiang F."/>
            <person name="Liu H."/>
            <person name="Zhao H."/>
            <person name="Xu D."/>
            <person name="Zhang Y."/>
        </authorList>
    </citation>
    <scope>NUCLEOTIDE SEQUENCE [LARGE SCALE GENOMIC DNA]</scope>
    <source>
        <strain evidence="2">cv. Niubang</strain>
    </source>
</reference>
<keyword evidence="2" id="KW-1185">Reference proteome</keyword>
<reference evidence="1 2" key="2">
    <citation type="journal article" date="2022" name="Mol. Ecol. Resour.">
        <title>The genomes of chicory, endive, great burdock and yacon provide insights into Asteraceae paleo-polyploidization history and plant inulin production.</title>
        <authorList>
            <person name="Fan W."/>
            <person name="Wang S."/>
            <person name="Wang H."/>
            <person name="Wang A."/>
            <person name="Jiang F."/>
            <person name="Liu H."/>
            <person name="Zhao H."/>
            <person name="Xu D."/>
            <person name="Zhang Y."/>
        </authorList>
    </citation>
    <scope>NUCLEOTIDE SEQUENCE [LARGE SCALE GENOMIC DNA]</scope>
    <source>
        <strain evidence="2">cv. Niubang</strain>
    </source>
</reference>
<evidence type="ECO:0000313" key="2">
    <source>
        <dbReference type="Proteomes" id="UP001055879"/>
    </source>
</evidence>